<evidence type="ECO:0008006" key="3">
    <source>
        <dbReference type="Google" id="ProtNLM"/>
    </source>
</evidence>
<accession>A0ABM4WPW1</accession>
<dbReference type="RefSeq" id="XP_071933824.1">
    <property type="nucleotide sequence ID" value="XM_072077723.1"/>
</dbReference>
<evidence type="ECO:0000313" key="1">
    <source>
        <dbReference type="Proteomes" id="UP001652660"/>
    </source>
</evidence>
<keyword evidence="1" id="KW-1185">Reference proteome</keyword>
<gene>
    <name evidence="2" type="primary">LOC140036351</name>
</gene>
<evidence type="ECO:0000313" key="2">
    <source>
        <dbReference type="RefSeq" id="XP_071933824.1"/>
    </source>
</evidence>
<name>A0ABM4WPW1_COFAR</name>
<dbReference type="PANTHER" id="PTHR33116:SF86">
    <property type="entry name" value="REVERSE TRANSCRIPTASE DOMAIN-CONTAINING PROTEIN"/>
    <property type="match status" value="1"/>
</dbReference>
<dbReference type="Proteomes" id="UP001652660">
    <property type="component" value="Chromosome 2e"/>
</dbReference>
<protein>
    <recommendedName>
        <fullName evidence="3">Reverse transcriptase</fullName>
    </recommendedName>
</protein>
<sequence length="208" mass="23873">MADKAITGIKVGRNCRGISHLFFADDALLCCKAIPQEAQVLKDILEKYAKASGQQVNFDKFAAYFRRNTNLDIRRTICGKLGNLKEAYSGKYLGLPMVIGKSLKAMVIALPNHTMSCFKLLKGLCRDICKQIANFWWGIDDQKRKVHWIKWRSITEIKGKGGLGFRDLEHFNTTLLAKQLWRILLKLNILVSKVLKAKYMRTDYVLYR</sequence>
<proteinExistence type="predicted"/>
<dbReference type="GeneID" id="140036351"/>
<dbReference type="PANTHER" id="PTHR33116">
    <property type="entry name" value="REVERSE TRANSCRIPTASE ZINC-BINDING DOMAIN-CONTAINING PROTEIN-RELATED-RELATED"/>
    <property type="match status" value="1"/>
</dbReference>
<organism evidence="1 2">
    <name type="scientific">Coffea arabica</name>
    <name type="common">Arabian coffee</name>
    <dbReference type="NCBI Taxonomy" id="13443"/>
    <lineage>
        <taxon>Eukaryota</taxon>
        <taxon>Viridiplantae</taxon>
        <taxon>Streptophyta</taxon>
        <taxon>Embryophyta</taxon>
        <taxon>Tracheophyta</taxon>
        <taxon>Spermatophyta</taxon>
        <taxon>Magnoliopsida</taxon>
        <taxon>eudicotyledons</taxon>
        <taxon>Gunneridae</taxon>
        <taxon>Pentapetalae</taxon>
        <taxon>asterids</taxon>
        <taxon>lamiids</taxon>
        <taxon>Gentianales</taxon>
        <taxon>Rubiaceae</taxon>
        <taxon>Ixoroideae</taxon>
        <taxon>Gardenieae complex</taxon>
        <taxon>Bertiereae - Coffeeae clade</taxon>
        <taxon>Coffeeae</taxon>
        <taxon>Coffea</taxon>
    </lineage>
</organism>
<reference evidence="2" key="1">
    <citation type="submission" date="2025-08" db="UniProtKB">
        <authorList>
            <consortium name="RefSeq"/>
        </authorList>
    </citation>
    <scope>IDENTIFICATION</scope>
    <source>
        <tissue evidence="2">Leaves</tissue>
    </source>
</reference>